<evidence type="ECO:0000256" key="6">
    <source>
        <dbReference type="ARBA" id="ARBA00022989"/>
    </source>
</evidence>
<reference evidence="11" key="1">
    <citation type="submission" date="2023-03" db="EMBL/GenBank/DDBJ databases">
        <authorList>
            <person name="Shen W."/>
            <person name="Cai J."/>
        </authorList>
    </citation>
    <scope>NUCLEOTIDE SEQUENCE</scope>
    <source>
        <strain evidence="11">B226-2</strain>
    </source>
</reference>
<dbReference type="Gene3D" id="3.30.700.10">
    <property type="entry name" value="Glycoprotein, Type 4 Pilin"/>
    <property type="match status" value="1"/>
</dbReference>
<keyword evidence="7 10" id="KW-0472">Membrane</keyword>
<comment type="caution">
    <text evidence="11">The sequence shown here is derived from an EMBL/GenBank/DDBJ whole genome shotgun (WGS) entry which is preliminary data.</text>
</comment>
<evidence type="ECO:0000313" key="11">
    <source>
        <dbReference type="EMBL" id="MDT2810333.1"/>
    </source>
</evidence>
<evidence type="ECO:0000256" key="2">
    <source>
        <dbReference type="ARBA" id="ARBA00004241"/>
    </source>
</evidence>
<dbReference type="GO" id="GO:0005886">
    <property type="term" value="C:plasma membrane"/>
    <property type="evidence" value="ECO:0007669"/>
    <property type="project" value="UniProtKB-SubCell"/>
</dbReference>
<dbReference type="Pfam" id="PF07963">
    <property type="entry name" value="N_methyl"/>
    <property type="match status" value="1"/>
</dbReference>
<protein>
    <submittedName>
        <fullName evidence="11">Competence type IV pilus major pilin ComGC</fullName>
    </submittedName>
</protein>
<dbReference type="InterPro" id="IPR012902">
    <property type="entry name" value="N_methyl_site"/>
</dbReference>
<evidence type="ECO:0000256" key="10">
    <source>
        <dbReference type="SAM" id="Phobius"/>
    </source>
</evidence>
<keyword evidence="4" id="KW-0488">Methylation</keyword>
<keyword evidence="5 10" id="KW-0812">Transmembrane</keyword>
<evidence type="ECO:0000256" key="9">
    <source>
        <dbReference type="ARBA" id="ARBA00043982"/>
    </source>
</evidence>
<evidence type="ECO:0000256" key="3">
    <source>
        <dbReference type="ARBA" id="ARBA00022475"/>
    </source>
</evidence>
<dbReference type="GO" id="GO:0030420">
    <property type="term" value="P:establishment of competence for transformation"/>
    <property type="evidence" value="ECO:0007669"/>
    <property type="project" value="UniProtKB-KW"/>
</dbReference>
<keyword evidence="8" id="KW-0178">Competence</keyword>
<evidence type="ECO:0000256" key="4">
    <source>
        <dbReference type="ARBA" id="ARBA00022481"/>
    </source>
</evidence>
<keyword evidence="6 10" id="KW-1133">Transmembrane helix</keyword>
<sequence>MKKQAKKKKYPAFTLVEVLVVLVIICVLVILFVPNVGKQKELADKKSNEALTTLVENQIKIYELEFPEEKGSTVTVKLSQMETLGYITKEQRTRYEATLP</sequence>
<gene>
    <name evidence="11" type="primary">comGC</name>
    <name evidence="11" type="ORF">P7H43_07545</name>
</gene>
<name>A0AAW8TVM6_9ENTE</name>
<comment type="similarity">
    <text evidence="9">Belongs to the ComGC family.</text>
</comment>
<organism evidence="11 12">
    <name type="scientific">Enterococcus asini</name>
    <dbReference type="NCBI Taxonomy" id="57732"/>
    <lineage>
        <taxon>Bacteria</taxon>
        <taxon>Bacillati</taxon>
        <taxon>Bacillota</taxon>
        <taxon>Bacilli</taxon>
        <taxon>Lactobacillales</taxon>
        <taxon>Enterococcaceae</taxon>
        <taxon>Enterococcus</taxon>
    </lineage>
</organism>
<dbReference type="RefSeq" id="WP_270597473.1">
    <property type="nucleotide sequence ID" value="NZ_JAQESC010000003.1"/>
</dbReference>
<accession>A0AAW8TVM6</accession>
<dbReference type="AlphaFoldDB" id="A0AAW8TVM6"/>
<proteinExistence type="inferred from homology"/>
<dbReference type="NCBIfam" id="TIGR02532">
    <property type="entry name" value="IV_pilin_GFxxxE"/>
    <property type="match status" value="1"/>
</dbReference>
<keyword evidence="3" id="KW-1003">Cell membrane</keyword>
<comment type="subcellular location">
    <subcellularLocation>
        <location evidence="1">Cell membrane</location>
        <topology evidence="1">Single-pass membrane protein</topology>
    </subcellularLocation>
    <subcellularLocation>
        <location evidence="2">Cell surface</location>
    </subcellularLocation>
</comment>
<dbReference type="GO" id="GO:0009986">
    <property type="term" value="C:cell surface"/>
    <property type="evidence" value="ECO:0007669"/>
    <property type="project" value="UniProtKB-SubCell"/>
</dbReference>
<evidence type="ECO:0000256" key="7">
    <source>
        <dbReference type="ARBA" id="ARBA00023136"/>
    </source>
</evidence>
<dbReference type="Proteomes" id="UP001256711">
    <property type="component" value="Unassembled WGS sequence"/>
</dbReference>
<dbReference type="InterPro" id="IPR045584">
    <property type="entry name" value="Pilin-like"/>
</dbReference>
<dbReference type="SUPFAM" id="SSF54523">
    <property type="entry name" value="Pili subunits"/>
    <property type="match status" value="1"/>
</dbReference>
<evidence type="ECO:0000256" key="1">
    <source>
        <dbReference type="ARBA" id="ARBA00004162"/>
    </source>
</evidence>
<dbReference type="InterPro" id="IPR016940">
    <property type="entry name" value="ComGC"/>
</dbReference>
<dbReference type="NCBIfam" id="NF040999">
    <property type="entry name" value="pilin_ComGC"/>
    <property type="match status" value="1"/>
</dbReference>
<feature type="transmembrane region" description="Helical" evidence="10">
    <location>
        <begin position="12"/>
        <end position="33"/>
    </location>
</feature>
<evidence type="ECO:0000256" key="8">
    <source>
        <dbReference type="ARBA" id="ARBA00023287"/>
    </source>
</evidence>
<evidence type="ECO:0000313" key="12">
    <source>
        <dbReference type="Proteomes" id="UP001256711"/>
    </source>
</evidence>
<dbReference type="EMBL" id="JARQBJ010000003">
    <property type="protein sequence ID" value="MDT2810333.1"/>
    <property type="molecule type" value="Genomic_DNA"/>
</dbReference>
<evidence type="ECO:0000256" key="5">
    <source>
        <dbReference type="ARBA" id="ARBA00022692"/>
    </source>
</evidence>